<dbReference type="InterPro" id="IPR011545">
    <property type="entry name" value="DEAD/DEAH_box_helicase_dom"/>
</dbReference>
<evidence type="ECO:0000256" key="1">
    <source>
        <dbReference type="ARBA" id="ARBA00022741"/>
    </source>
</evidence>
<name>A0A5B8RBJ6_9ZZZZ</name>
<dbReference type="SMART" id="SM00490">
    <property type="entry name" value="HELICc"/>
    <property type="match status" value="1"/>
</dbReference>
<keyword evidence="4" id="KW-0067">ATP-binding</keyword>
<gene>
    <name evidence="7" type="ORF">KBTEX_01648</name>
</gene>
<protein>
    <submittedName>
        <fullName evidence="7">Uncharacterized protein</fullName>
    </submittedName>
</protein>
<keyword evidence="1" id="KW-0547">Nucleotide-binding</keyword>
<proteinExistence type="predicted"/>
<dbReference type="Pfam" id="PF00271">
    <property type="entry name" value="Helicase_C"/>
    <property type="match status" value="1"/>
</dbReference>
<evidence type="ECO:0000313" key="7">
    <source>
        <dbReference type="EMBL" id="QEA05328.1"/>
    </source>
</evidence>
<dbReference type="PANTHER" id="PTHR47961">
    <property type="entry name" value="DNA POLYMERASE THETA, PUTATIVE (AFU_ORTHOLOGUE AFUA_1G05260)-RELATED"/>
    <property type="match status" value="1"/>
</dbReference>
<sequence length="743" mass="86668">MSQQIAYGIEKLRDKKEVSTEIIENLLIDVYRLLDSKDERDYSRCLSAICHVANYNSSDNMVQQLLHDCIVKSRIFLYDNLLEKNNEAYFPNISFQDNLLRNFYTSQKTNTTLTRPQKEIFDSFQRNKRLVVSAPTSFGKTRIVREIILHNNYKNIAFIMPTVSLLSEQYQELRSSVEGYTISKSSKVKVDKGKSYILVLTPERISAFFEENPNFEIDFFVMDEIYKVDYKLDDDRFRVFSDILYRLAKTDADFYLAGPYISDFSKNFRERFNVELKKYSTEIVQKDYYALDNKKDKGLHYVENGSIRIIGDKFKNLLRLVSEESIDGKFLVYRYQKQYAEDTAKKFLDTWPVKPHNKELVDYLSSSVSPTWDLISCIKRGIAFHHGAMPRHIQDLIVDEFNDNSDNGLNYLFCTTSLTEGINSAAKNVVIYDKKIGTGDLLKTLDRKNIEGRAGRFMQHFIGRVFHLETQEDDDRETSVEIEYLDNENASLETLIQLESEDVPDSRRELLKSHSEDLAELGIDPLIIKENRFVKVDGQIELINHLRAGGNLDNYYFKEQLPLKHCLDNILSCCYDYLFTDHDKGRNFDTDIGKSILIGLTKYYIYYTPSFKELLSSDTVQKARANDNSRIRYVFDLMSKYFEFSWPKYLKTFSKVYNFVAAEKNQPLIALDMVIAKLEYGTTENHEIILRDSGLPNEIVKKISHYFKGCETYEDIYSVSRSKNNEIKDSIHPIESKILGKYI</sequence>
<evidence type="ECO:0000256" key="2">
    <source>
        <dbReference type="ARBA" id="ARBA00022801"/>
    </source>
</evidence>
<dbReference type="Pfam" id="PF00270">
    <property type="entry name" value="DEAD"/>
    <property type="match status" value="1"/>
</dbReference>
<dbReference type="EMBL" id="MN079099">
    <property type="protein sequence ID" value="QEA05328.1"/>
    <property type="molecule type" value="Genomic_DNA"/>
</dbReference>
<evidence type="ECO:0000259" key="5">
    <source>
        <dbReference type="PROSITE" id="PS51192"/>
    </source>
</evidence>
<dbReference type="GO" id="GO:0004386">
    <property type="term" value="F:helicase activity"/>
    <property type="evidence" value="ECO:0007669"/>
    <property type="project" value="UniProtKB-KW"/>
</dbReference>
<evidence type="ECO:0000256" key="4">
    <source>
        <dbReference type="ARBA" id="ARBA00022840"/>
    </source>
</evidence>
<dbReference type="InterPro" id="IPR050474">
    <property type="entry name" value="Hel308_SKI2-like"/>
</dbReference>
<dbReference type="PROSITE" id="PS51192">
    <property type="entry name" value="HELICASE_ATP_BIND_1"/>
    <property type="match status" value="1"/>
</dbReference>
<organism evidence="7">
    <name type="scientific">uncultured organism</name>
    <dbReference type="NCBI Taxonomy" id="155900"/>
    <lineage>
        <taxon>unclassified sequences</taxon>
        <taxon>environmental samples</taxon>
    </lineage>
</organism>
<dbReference type="InterPro" id="IPR014001">
    <property type="entry name" value="Helicase_ATP-bd"/>
</dbReference>
<reference evidence="7" key="1">
    <citation type="submission" date="2019-06" db="EMBL/GenBank/DDBJ databases">
        <authorList>
            <person name="Murdoch R.W."/>
            <person name="Fathepure B."/>
        </authorList>
    </citation>
    <scope>NUCLEOTIDE SEQUENCE</scope>
</reference>
<dbReference type="GO" id="GO:0005524">
    <property type="term" value="F:ATP binding"/>
    <property type="evidence" value="ECO:0007669"/>
    <property type="project" value="UniProtKB-KW"/>
</dbReference>
<dbReference type="SMART" id="SM00487">
    <property type="entry name" value="DEXDc"/>
    <property type="match status" value="1"/>
</dbReference>
<dbReference type="AlphaFoldDB" id="A0A5B8RBJ6"/>
<dbReference type="GO" id="GO:0016787">
    <property type="term" value="F:hydrolase activity"/>
    <property type="evidence" value="ECO:0007669"/>
    <property type="project" value="UniProtKB-KW"/>
</dbReference>
<dbReference type="PROSITE" id="PS51194">
    <property type="entry name" value="HELICASE_CTER"/>
    <property type="match status" value="1"/>
</dbReference>
<dbReference type="SUPFAM" id="SSF52540">
    <property type="entry name" value="P-loop containing nucleoside triphosphate hydrolases"/>
    <property type="match status" value="1"/>
</dbReference>
<feature type="domain" description="Helicase C-terminal" evidence="6">
    <location>
        <begin position="313"/>
        <end position="500"/>
    </location>
</feature>
<feature type="domain" description="Helicase ATP-binding" evidence="5">
    <location>
        <begin position="121"/>
        <end position="241"/>
    </location>
</feature>
<keyword evidence="2" id="KW-0378">Hydrolase</keyword>
<evidence type="ECO:0000259" key="6">
    <source>
        <dbReference type="PROSITE" id="PS51194"/>
    </source>
</evidence>
<evidence type="ECO:0000256" key="3">
    <source>
        <dbReference type="ARBA" id="ARBA00022806"/>
    </source>
</evidence>
<dbReference type="GO" id="GO:0003676">
    <property type="term" value="F:nucleic acid binding"/>
    <property type="evidence" value="ECO:0007669"/>
    <property type="project" value="InterPro"/>
</dbReference>
<dbReference type="Gene3D" id="3.40.50.300">
    <property type="entry name" value="P-loop containing nucleotide triphosphate hydrolases"/>
    <property type="match status" value="2"/>
</dbReference>
<dbReference type="InterPro" id="IPR001650">
    <property type="entry name" value="Helicase_C-like"/>
</dbReference>
<accession>A0A5B8RBJ6</accession>
<dbReference type="InterPro" id="IPR027417">
    <property type="entry name" value="P-loop_NTPase"/>
</dbReference>
<dbReference type="PANTHER" id="PTHR47961:SF6">
    <property type="entry name" value="DNA-DIRECTED DNA POLYMERASE"/>
    <property type="match status" value="1"/>
</dbReference>
<keyword evidence="3" id="KW-0347">Helicase</keyword>